<dbReference type="RefSeq" id="XP_067715031.1">
    <property type="nucleotide sequence ID" value="XM_067858930.1"/>
</dbReference>
<evidence type="ECO:0000256" key="1">
    <source>
        <dbReference type="SAM" id="MobiDB-lite"/>
    </source>
</evidence>
<sequence length="442" mass="49365">MNVHPKEQMEIALFSLDVEGEGFVPEEEEFADCAINVRDSQPIREPIAERLLTVDIPSATHIAPLTTIRRPLSEPEARLHRQTVLELRRFIYNSIVCEDFCASCQVVKAPRDAPGRLSEVSDISSSDSLVSIDGVEDLPPPSPSATSIQGGDDGPRKAPRLQNSSSLAHHGAARSAQPVAGAPLINPGVSMPRLAGLRCKVASADRSASYEAGGTASETVDATDEDAIKLELSVRRLSNIVTDIEHVQMCSSVPFPRLFRLSKENLSAGLISAGRRYFLAAGSETTLGELGSHKSFLAHFYRRKRSVCFFCGFSTCPRTLNCKKHCSSLRCSRCSFVHRWAKNRCRDQGDMVDYYLRTNDWRQRRDTPWMRVPKNLKTYLVCFYCCKPGDAGFKCRGVSCPRGAATLDYRCLEMLGKVDLDRLVRQKPQMFRHLRDRTFEFN</sequence>
<comment type="caution">
    <text evidence="2">The sequence shown here is derived from an EMBL/GenBank/DDBJ whole genome shotgun (WGS) entry which is preliminary data.</text>
</comment>
<organism evidence="2 3">
    <name type="scientific">Babesia caballi</name>
    <dbReference type="NCBI Taxonomy" id="5871"/>
    <lineage>
        <taxon>Eukaryota</taxon>
        <taxon>Sar</taxon>
        <taxon>Alveolata</taxon>
        <taxon>Apicomplexa</taxon>
        <taxon>Aconoidasida</taxon>
        <taxon>Piroplasmida</taxon>
        <taxon>Babesiidae</taxon>
        <taxon>Babesia</taxon>
    </lineage>
</organism>
<dbReference type="Proteomes" id="UP001497744">
    <property type="component" value="Unassembled WGS sequence"/>
</dbReference>
<reference evidence="2 3" key="1">
    <citation type="submission" date="2021-06" db="EMBL/GenBank/DDBJ databases">
        <title>Genome sequence of Babesia caballi.</title>
        <authorList>
            <person name="Yamagishi J."/>
            <person name="Kidaka T."/>
            <person name="Ochi A."/>
        </authorList>
    </citation>
    <scope>NUCLEOTIDE SEQUENCE [LARGE SCALE GENOMIC DNA]</scope>
    <source>
        <strain evidence="2">USDA-D6B2</strain>
    </source>
</reference>
<dbReference type="EMBL" id="BPLF01000002">
    <property type="protein sequence ID" value="GIX62962.1"/>
    <property type="molecule type" value="Genomic_DNA"/>
</dbReference>
<proteinExistence type="predicted"/>
<evidence type="ECO:0000313" key="3">
    <source>
        <dbReference type="Proteomes" id="UP001497744"/>
    </source>
</evidence>
<evidence type="ECO:0000313" key="2">
    <source>
        <dbReference type="EMBL" id="GIX62962.1"/>
    </source>
</evidence>
<protein>
    <submittedName>
        <fullName evidence="2">Zinc finger CCHC domain-containing protein 7-like isoform X1</fullName>
    </submittedName>
</protein>
<dbReference type="AlphaFoldDB" id="A0AAV4LRU1"/>
<gene>
    <name evidence="2" type="ORF">BcabD6B2_23970</name>
</gene>
<feature type="region of interest" description="Disordered" evidence="1">
    <location>
        <begin position="131"/>
        <end position="173"/>
    </location>
</feature>
<accession>A0AAV4LRU1</accession>
<dbReference type="GeneID" id="94194443"/>
<name>A0AAV4LRU1_BABCB</name>
<keyword evidence="3" id="KW-1185">Reference proteome</keyword>